<sequence length="225" mass="24874">MAESAAEQLGDDKAKLHAPWGDSENQSDERPEPKKLIINDFDSAYVKLAKSGGHKGLLEYNAAKGSVEAKSYTRPGWFDHEHPCSPAENRDVSATSHLPDYMVYDAPTVPQVNLTPKSEARPPPFSLQDDMSVFKREGKAATDKSVRISGDRRPTRRHADKIWNPEPAKPVKPLQASLTSVHDKIPKKHMPPAPYEVEPVNMAKLLAGDYQKSGKIITKNGLENS</sequence>
<feature type="compositionally biased region" description="Basic and acidic residues" evidence="1">
    <location>
        <begin position="136"/>
        <end position="153"/>
    </location>
</feature>
<name>A0ABM1E232_PRICU</name>
<dbReference type="GeneID" id="106808174"/>
<evidence type="ECO:0000313" key="3">
    <source>
        <dbReference type="RefSeq" id="XP_014666253.1"/>
    </source>
</evidence>
<evidence type="ECO:0000313" key="2">
    <source>
        <dbReference type="Proteomes" id="UP000695022"/>
    </source>
</evidence>
<feature type="region of interest" description="Disordered" evidence="1">
    <location>
        <begin position="1"/>
        <end position="34"/>
    </location>
</feature>
<gene>
    <name evidence="3" type="primary">LOC106808174</name>
</gene>
<dbReference type="PANTHER" id="PTHR31097:SF2">
    <property type="entry name" value="CHROMOSOME 7 OPEN READING FRAME 57"/>
    <property type="match status" value="1"/>
</dbReference>
<evidence type="ECO:0000256" key="1">
    <source>
        <dbReference type="SAM" id="MobiDB-lite"/>
    </source>
</evidence>
<organism evidence="2 3">
    <name type="scientific">Priapulus caudatus</name>
    <name type="common">Priapulid worm</name>
    <dbReference type="NCBI Taxonomy" id="37621"/>
    <lineage>
        <taxon>Eukaryota</taxon>
        <taxon>Metazoa</taxon>
        <taxon>Ecdysozoa</taxon>
        <taxon>Scalidophora</taxon>
        <taxon>Priapulida</taxon>
        <taxon>Priapulimorpha</taxon>
        <taxon>Priapulimorphida</taxon>
        <taxon>Priapulidae</taxon>
        <taxon>Priapulus</taxon>
    </lineage>
</organism>
<dbReference type="RefSeq" id="XP_014666253.1">
    <property type="nucleotide sequence ID" value="XM_014810767.1"/>
</dbReference>
<keyword evidence="2" id="KW-1185">Reference proteome</keyword>
<dbReference type="Proteomes" id="UP000695022">
    <property type="component" value="Unplaced"/>
</dbReference>
<dbReference type="Pfam" id="PF17662">
    <property type="entry name" value="DUF5524"/>
    <property type="match status" value="1"/>
</dbReference>
<dbReference type="InterPro" id="IPR040247">
    <property type="entry name" value="DUF5524"/>
</dbReference>
<accession>A0ABM1E232</accession>
<feature type="region of interest" description="Disordered" evidence="1">
    <location>
        <begin position="136"/>
        <end position="177"/>
    </location>
</feature>
<protein>
    <submittedName>
        <fullName evidence="3">Uncharacterized protein C7orf57-like</fullName>
    </submittedName>
</protein>
<dbReference type="PANTHER" id="PTHR31097">
    <property type="entry name" value="SI:DKEY-276J7.1"/>
    <property type="match status" value="1"/>
</dbReference>
<reference evidence="3" key="1">
    <citation type="submission" date="2025-08" db="UniProtKB">
        <authorList>
            <consortium name="RefSeq"/>
        </authorList>
    </citation>
    <scope>IDENTIFICATION</scope>
</reference>
<proteinExistence type="predicted"/>